<evidence type="ECO:0000259" key="1">
    <source>
        <dbReference type="Pfam" id="PF00248"/>
    </source>
</evidence>
<accession>A0ABN0NXT7</accession>
<name>A0ABN0NXT7_TRELE</name>
<sequence length="284" mass="31624">MEYIRLGKTDLVVSKTSFGTEGLQTAVRGALVSEKNAAFLLKKAYEGGINFFDIAPLLAENSFTPNVFSEIRSAVIFAFSFCVKKTLRERGASIVNGASGTNGTFGISVDITSALEQDVRYNLAMMQTDYADLYQIQDGGFVPYPDGKDGLYDALHTMRENGTVRHIGFSTDNYDRACEAASCGLYETVQFPFNFLIADECLLLAKLCQKYDTGFIASQPLAGGLIKNIPLAVGFMHCYENAVPVWGIQREEELDQLLYFAERSPVIDEQFLQDLDCERRRLRQ</sequence>
<reference evidence="2 3" key="1">
    <citation type="submission" date="2013-08" db="EMBL/GenBank/DDBJ databases">
        <authorList>
            <person name="Weinstock G."/>
            <person name="Sodergren E."/>
            <person name="Wylie T."/>
            <person name="Fulton L."/>
            <person name="Fulton R."/>
            <person name="Fronick C."/>
            <person name="O'Laughlin M."/>
            <person name="Godfrey J."/>
            <person name="Miner T."/>
            <person name="Herter B."/>
            <person name="Appelbaum E."/>
            <person name="Cordes M."/>
            <person name="Lek S."/>
            <person name="Wollam A."/>
            <person name="Pepin K.H."/>
            <person name="Palsikar V.B."/>
            <person name="Mitreva M."/>
            <person name="Wilson R.K."/>
        </authorList>
    </citation>
    <scope>NUCLEOTIDE SEQUENCE [LARGE SCALE GENOMIC DNA]</scope>
    <source>
        <strain evidence="2 3">ATCC 700332</strain>
    </source>
</reference>
<organism evidence="2 3">
    <name type="scientific">Treponema lecithinolyticum ATCC 700332</name>
    <dbReference type="NCBI Taxonomy" id="1321815"/>
    <lineage>
        <taxon>Bacteria</taxon>
        <taxon>Pseudomonadati</taxon>
        <taxon>Spirochaetota</taxon>
        <taxon>Spirochaetia</taxon>
        <taxon>Spirochaetales</taxon>
        <taxon>Treponemataceae</taxon>
        <taxon>Treponema</taxon>
    </lineage>
</organism>
<gene>
    <name evidence="2" type="ORF">HMPREF9193_01793</name>
</gene>
<dbReference type="Proteomes" id="UP000016649">
    <property type="component" value="Unassembled WGS sequence"/>
</dbReference>
<evidence type="ECO:0000313" key="3">
    <source>
        <dbReference type="Proteomes" id="UP000016649"/>
    </source>
</evidence>
<dbReference type="InterPro" id="IPR023210">
    <property type="entry name" value="NADP_OxRdtase_dom"/>
</dbReference>
<dbReference type="PANTHER" id="PTHR43312">
    <property type="entry name" value="D-THREO-ALDOSE 1-DEHYDROGENASE"/>
    <property type="match status" value="1"/>
</dbReference>
<dbReference type="InterPro" id="IPR036812">
    <property type="entry name" value="NAD(P)_OxRdtase_dom_sf"/>
</dbReference>
<keyword evidence="3" id="KW-1185">Reference proteome</keyword>
<dbReference type="PANTHER" id="PTHR43312:SF1">
    <property type="entry name" value="NADP-DEPENDENT OXIDOREDUCTASE DOMAIN-CONTAINING PROTEIN"/>
    <property type="match status" value="1"/>
</dbReference>
<feature type="domain" description="NADP-dependent oxidoreductase" evidence="1">
    <location>
        <begin position="115"/>
        <end position="227"/>
    </location>
</feature>
<evidence type="ECO:0000313" key="2">
    <source>
        <dbReference type="EMBL" id="ERJ92132.1"/>
    </source>
</evidence>
<dbReference type="EMBL" id="AWVH01000039">
    <property type="protein sequence ID" value="ERJ92132.1"/>
    <property type="molecule type" value="Genomic_DNA"/>
</dbReference>
<dbReference type="RefSeq" id="WP_021687991.1">
    <property type="nucleotide sequence ID" value="NZ_KI260569.1"/>
</dbReference>
<proteinExistence type="predicted"/>
<dbReference type="Gene3D" id="3.20.20.100">
    <property type="entry name" value="NADP-dependent oxidoreductase domain"/>
    <property type="match status" value="1"/>
</dbReference>
<protein>
    <recommendedName>
        <fullName evidence="1">NADP-dependent oxidoreductase domain-containing protein</fullName>
    </recommendedName>
</protein>
<dbReference type="Pfam" id="PF00248">
    <property type="entry name" value="Aldo_ket_red"/>
    <property type="match status" value="1"/>
</dbReference>
<dbReference type="InterPro" id="IPR053135">
    <property type="entry name" value="AKR2_Oxidoreductase"/>
</dbReference>
<comment type="caution">
    <text evidence="2">The sequence shown here is derived from an EMBL/GenBank/DDBJ whole genome shotgun (WGS) entry which is preliminary data.</text>
</comment>
<dbReference type="SUPFAM" id="SSF51430">
    <property type="entry name" value="NAD(P)-linked oxidoreductase"/>
    <property type="match status" value="1"/>
</dbReference>